<dbReference type="WBParaSite" id="SMUV_0000211201-mRNA-1">
    <property type="protein sequence ID" value="SMUV_0000211201-mRNA-1"/>
    <property type="gene ID" value="SMUV_0000211201"/>
</dbReference>
<keyword evidence="3" id="KW-1185">Reference proteome</keyword>
<proteinExistence type="predicted"/>
<feature type="compositionally biased region" description="Low complexity" evidence="2">
    <location>
        <begin position="1"/>
        <end position="23"/>
    </location>
</feature>
<dbReference type="SUPFAM" id="SSF47459">
    <property type="entry name" value="HLH, helix-loop-helix DNA-binding domain"/>
    <property type="match status" value="1"/>
</dbReference>
<organism evidence="3 4">
    <name type="scientific">Syphacia muris</name>
    <dbReference type="NCBI Taxonomy" id="451379"/>
    <lineage>
        <taxon>Eukaryota</taxon>
        <taxon>Metazoa</taxon>
        <taxon>Ecdysozoa</taxon>
        <taxon>Nematoda</taxon>
        <taxon>Chromadorea</taxon>
        <taxon>Rhabditida</taxon>
        <taxon>Spirurina</taxon>
        <taxon>Oxyuridomorpha</taxon>
        <taxon>Oxyuroidea</taxon>
        <taxon>Oxyuridae</taxon>
        <taxon>Syphacia</taxon>
    </lineage>
</organism>
<accession>A0A0N5AD75</accession>
<sequence length="114" mass="12953">MRPSCSSPSFSSSPPSDTESDSSLTVQKGRIGKIAKERRERRETMAKLQKMVPASKDCKSQLELLQHVIDYIFALQEQLRRYDAENNNLDKDINRLSSLFSRISTESTQSILSN</sequence>
<keyword evidence="1" id="KW-0175">Coiled coil</keyword>
<name>A0A0N5AD75_9BILA</name>
<protein>
    <submittedName>
        <fullName evidence="4">BHLH domain-containing protein</fullName>
    </submittedName>
</protein>
<evidence type="ECO:0000313" key="3">
    <source>
        <dbReference type="Proteomes" id="UP000046393"/>
    </source>
</evidence>
<dbReference type="Proteomes" id="UP000046393">
    <property type="component" value="Unplaced"/>
</dbReference>
<evidence type="ECO:0000256" key="2">
    <source>
        <dbReference type="SAM" id="MobiDB-lite"/>
    </source>
</evidence>
<dbReference type="AlphaFoldDB" id="A0A0N5AD75"/>
<dbReference type="GO" id="GO:0046983">
    <property type="term" value="F:protein dimerization activity"/>
    <property type="evidence" value="ECO:0007669"/>
    <property type="project" value="InterPro"/>
</dbReference>
<dbReference type="InterPro" id="IPR036638">
    <property type="entry name" value="HLH_DNA-bd_sf"/>
</dbReference>
<evidence type="ECO:0000256" key="1">
    <source>
        <dbReference type="SAM" id="Coils"/>
    </source>
</evidence>
<dbReference type="Gene3D" id="4.10.280.10">
    <property type="entry name" value="Helix-loop-helix DNA-binding domain"/>
    <property type="match status" value="1"/>
</dbReference>
<evidence type="ECO:0000313" key="4">
    <source>
        <dbReference type="WBParaSite" id="SMUV_0000211201-mRNA-1"/>
    </source>
</evidence>
<feature type="coiled-coil region" evidence="1">
    <location>
        <begin position="72"/>
        <end position="99"/>
    </location>
</feature>
<reference evidence="4" key="1">
    <citation type="submission" date="2017-02" db="UniProtKB">
        <authorList>
            <consortium name="WormBaseParasite"/>
        </authorList>
    </citation>
    <scope>IDENTIFICATION</scope>
</reference>
<feature type="region of interest" description="Disordered" evidence="2">
    <location>
        <begin position="1"/>
        <end position="41"/>
    </location>
</feature>